<feature type="region of interest" description="Disordered" evidence="9">
    <location>
        <begin position="189"/>
        <end position="240"/>
    </location>
</feature>
<evidence type="ECO:0000313" key="15">
    <source>
        <dbReference type="Proteomes" id="UP000285301"/>
    </source>
</evidence>
<organism evidence="13 15">
    <name type="scientific">Dinothrombium tinctorium</name>
    <dbReference type="NCBI Taxonomy" id="1965070"/>
    <lineage>
        <taxon>Eukaryota</taxon>
        <taxon>Metazoa</taxon>
        <taxon>Ecdysozoa</taxon>
        <taxon>Arthropoda</taxon>
        <taxon>Chelicerata</taxon>
        <taxon>Arachnida</taxon>
        <taxon>Acari</taxon>
        <taxon>Acariformes</taxon>
        <taxon>Trombidiformes</taxon>
        <taxon>Prostigmata</taxon>
        <taxon>Anystina</taxon>
        <taxon>Parasitengona</taxon>
        <taxon>Trombidioidea</taxon>
        <taxon>Trombidiidae</taxon>
        <taxon>Dinothrombium</taxon>
    </lineage>
</organism>
<dbReference type="PROSITE" id="PS51916">
    <property type="entry name" value="DEUBAD"/>
    <property type="match status" value="1"/>
</dbReference>
<dbReference type="PANTHER" id="PTHR12225">
    <property type="entry name" value="ADHESION REGULATING MOLECULE 1 110 KDA CELL MEMBRANE GLYCOPROTEIN"/>
    <property type="match status" value="1"/>
</dbReference>
<evidence type="ECO:0000256" key="3">
    <source>
        <dbReference type="ARBA" id="ARBA00009216"/>
    </source>
</evidence>
<evidence type="ECO:0000256" key="7">
    <source>
        <dbReference type="ARBA" id="ARBA00054744"/>
    </source>
</evidence>
<dbReference type="InterPro" id="IPR032368">
    <property type="entry name" value="RPN13_DEUBAD"/>
</dbReference>
<dbReference type="EMBL" id="NCKU01003771">
    <property type="protein sequence ID" value="RWS06948.1"/>
    <property type="molecule type" value="Genomic_DNA"/>
</dbReference>
<keyword evidence="5" id="KW-0647">Proteasome</keyword>
<dbReference type="GO" id="GO:0008541">
    <property type="term" value="C:proteasome regulatory particle, lid subcomplex"/>
    <property type="evidence" value="ECO:0007669"/>
    <property type="project" value="TreeGrafter"/>
</dbReference>
<dbReference type="Proteomes" id="UP000285301">
    <property type="component" value="Unassembled WGS sequence"/>
</dbReference>
<keyword evidence="13" id="KW-0675">Receptor</keyword>
<dbReference type="FunFam" id="2.30.29.70:FF:000001">
    <property type="entry name" value="Proteasomal ubiquitin receptor ADRM1"/>
    <property type="match status" value="1"/>
</dbReference>
<feature type="compositionally biased region" description="Polar residues" evidence="9">
    <location>
        <begin position="222"/>
        <end position="239"/>
    </location>
</feature>
<keyword evidence="4" id="KW-0963">Cytoplasm</keyword>
<dbReference type="InterPro" id="IPR038633">
    <property type="entry name" value="Rpn13/ADRM1_Pru_sf"/>
</dbReference>
<name>A0A3S3RW95_9ACAR</name>
<evidence type="ECO:0000259" key="11">
    <source>
        <dbReference type="PROSITE" id="PS51917"/>
    </source>
</evidence>
<reference evidence="13 15" key="1">
    <citation type="journal article" date="2018" name="Gigascience">
        <title>Genomes of trombidid mites reveal novel predicted allergens and laterally-transferred genes associated with secondary metabolism.</title>
        <authorList>
            <person name="Dong X."/>
            <person name="Chaisiri K."/>
            <person name="Xia D."/>
            <person name="Armstrong S.D."/>
            <person name="Fang Y."/>
            <person name="Donnelly M.J."/>
            <person name="Kadowaki T."/>
            <person name="McGarry J.W."/>
            <person name="Darby A.C."/>
            <person name="Makepeace B.L."/>
        </authorList>
    </citation>
    <scope>NUCLEOTIDE SEQUENCE [LARGE SCALE GENOMIC DNA]</scope>
    <source>
        <strain evidence="13">UoL-WK</strain>
    </source>
</reference>
<dbReference type="Gene3D" id="1.10.2020.20">
    <property type="match status" value="1"/>
</dbReference>
<evidence type="ECO:0000259" key="10">
    <source>
        <dbReference type="PROSITE" id="PS51916"/>
    </source>
</evidence>
<evidence type="ECO:0000256" key="2">
    <source>
        <dbReference type="ARBA" id="ARBA00004496"/>
    </source>
</evidence>
<dbReference type="Gene3D" id="2.30.29.70">
    <property type="entry name" value="Proteasomal ubiquitin receptor Rpn13/ADRM1"/>
    <property type="match status" value="1"/>
</dbReference>
<dbReference type="InterPro" id="IPR006773">
    <property type="entry name" value="Rpn13/ADRM1"/>
</dbReference>
<evidence type="ECO:0000256" key="5">
    <source>
        <dbReference type="ARBA" id="ARBA00022942"/>
    </source>
</evidence>
<sequence>MARPILFGGNVSGSSQSKYLVEFKAGKMEMKGNLVTPLKRKGLVFVNQSDDNLIHFCWKDRQTGKVEDDLIIFPEDAEFKRVPQCTTGRVYVLKFKSSSRRCFYWLQEPKEDKDEEYCKKVNEYLNNPPAPGSRNNNSGLAALSGLGGLPDLQDSELHNLLNNMNPQHLMQMLGGVGLGSQSNANSLAGILGNSSSNKSRGNSSTRTTPASSSAPSTAPASNVSTDANNRSKSSSTPQVPIQLSDLQSIISSLTGTQSQQAQGAAKEDIDLSSAITSEAMQSLLSNKDFMDRVKTFLPPASPDKQTPEPPVSEQLSSTVQSPQFKQALRTFSIALQSGQLGPLMQQFGLNQACVDAANAGDLEKFVKALEDTEKEKAKNKEKKEDEKKDDDMALD</sequence>
<dbReference type="AlphaFoldDB" id="A0A3S3RW95"/>
<evidence type="ECO:0000256" key="1">
    <source>
        <dbReference type="ARBA" id="ARBA00004123"/>
    </source>
</evidence>
<protein>
    <recommendedName>
        <fullName evidence="8">Proteasomal ubiquitin receptor ADRM1 homolog</fullName>
    </recommendedName>
</protein>
<dbReference type="InterPro" id="IPR044868">
    <property type="entry name" value="Rpn13/ADRM1_Pru"/>
</dbReference>
<dbReference type="EMBL" id="NCKU01003770">
    <property type="protein sequence ID" value="RWS06950.1"/>
    <property type="molecule type" value="Genomic_DNA"/>
</dbReference>
<dbReference type="OrthoDB" id="340431at2759"/>
<dbReference type="Pfam" id="PF04683">
    <property type="entry name" value="Rpn13_ADRM1_Pru"/>
    <property type="match status" value="1"/>
</dbReference>
<comment type="subcellular location">
    <subcellularLocation>
        <location evidence="2">Cytoplasm</location>
    </subcellularLocation>
    <subcellularLocation>
        <location evidence="1">Nucleus</location>
    </subcellularLocation>
</comment>
<evidence type="ECO:0000313" key="13">
    <source>
        <dbReference type="EMBL" id="RWS06948.1"/>
    </source>
</evidence>
<evidence type="ECO:0000256" key="8">
    <source>
        <dbReference type="ARBA" id="ARBA00070663"/>
    </source>
</evidence>
<accession>A0A3S3RW95</accession>
<feature type="domain" description="DEUBAD" evidence="10">
    <location>
        <begin position="262"/>
        <end position="379"/>
    </location>
</feature>
<feature type="domain" description="Pru" evidence="11">
    <location>
        <begin position="15"/>
        <end position="128"/>
    </location>
</feature>
<dbReference type="EMBL" id="NCKU01003944">
    <property type="protein sequence ID" value="RWS06683.1"/>
    <property type="molecule type" value="Genomic_DNA"/>
</dbReference>
<dbReference type="STRING" id="1965070.A0A3S3RW95"/>
<keyword evidence="6" id="KW-0539">Nucleus</keyword>
<dbReference type="GO" id="GO:0005737">
    <property type="term" value="C:cytoplasm"/>
    <property type="evidence" value="ECO:0007669"/>
    <property type="project" value="UniProtKB-SubCell"/>
</dbReference>
<dbReference type="GO" id="GO:0070628">
    <property type="term" value="F:proteasome binding"/>
    <property type="evidence" value="ECO:0007669"/>
    <property type="project" value="TreeGrafter"/>
</dbReference>
<feature type="region of interest" description="Disordered" evidence="9">
    <location>
        <begin position="294"/>
        <end position="320"/>
    </location>
</feature>
<dbReference type="GO" id="GO:0005634">
    <property type="term" value="C:nucleus"/>
    <property type="evidence" value="ECO:0007669"/>
    <property type="project" value="UniProtKB-SubCell"/>
</dbReference>
<evidence type="ECO:0000313" key="12">
    <source>
        <dbReference type="EMBL" id="RWS06683.1"/>
    </source>
</evidence>
<comment type="function">
    <text evidence="7">May function as a proteasomal ubiquitin receptor. May promote the deubiquitinating activity associated with the 26S proteasome.</text>
</comment>
<reference evidence="13" key="2">
    <citation type="submission" date="2018-11" db="EMBL/GenBank/DDBJ databases">
        <title>Trombidioid mite genomics.</title>
        <authorList>
            <person name="Dong X."/>
        </authorList>
    </citation>
    <scope>NUCLEOTIDE SEQUENCE</scope>
    <source>
        <strain evidence="13">UoL-WK</strain>
    </source>
</reference>
<dbReference type="PANTHER" id="PTHR12225:SF0">
    <property type="entry name" value="PROTEASOMAL UBIQUITIN RECEPTOR ADRM1"/>
    <property type="match status" value="1"/>
</dbReference>
<evidence type="ECO:0000256" key="6">
    <source>
        <dbReference type="ARBA" id="ARBA00023242"/>
    </source>
</evidence>
<feature type="compositionally biased region" description="Low complexity" evidence="9">
    <location>
        <begin position="192"/>
        <end position="221"/>
    </location>
</feature>
<gene>
    <name evidence="12" type="ORF">B4U79_06382</name>
    <name evidence="13" type="ORF">B4U79_09849</name>
    <name evidence="14" type="ORF">B4U79_15695</name>
</gene>
<comment type="similarity">
    <text evidence="3">Belongs to the ADRM1 family.</text>
</comment>
<evidence type="ECO:0000256" key="4">
    <source>
        <dbReference type="ARBA" id="ARBA00022490"/>
    </source>
</evidence>
<dbReference type="PROSITE" id="PS51917">
    <property type="entry name" value="PRU"/>
    <property type="match status" value="1"/>
</dbReference>
<evidence type="ECO:0000256" key="9">
    <source>
        <dbReference type="SAM" id="MobiDB-lite"/>
    </source>
</evidence>
<keyword evidence="15" id="KW-1185">Reference proteome</keyword>
<dbReference type="CDD" id="cd13314">
    <property type="entry name" value="PH_Rpn13"/>
    <property type="match status" value="1"/>
</dbReference>
<comment type="caution">
    <text evidence="13">The sequence shown here is derived from an EMBL/GenBank/DDBJ whole genome shotgun (WGS) entry which is preliminary data.</text>
</comment>
<feature type="region of interest" description="Disordered" evidence="9">
    <location>
        <begin position="371"/>
        <end position="395"/>
    </location>
</feature>
<evidence type="ECO:0000313" key="14">
    <source>
        <dbReference type="EMBL" id="RWS06950.1"/>
    </source>
</evidence>
<proteinExistence type="inferred from homology"/>
<dbReference type="InterPro" id="IPR044867">
    <property type="entry name" value="DEUBAD_dom"/>
</dbReference>
<dbReference type="GO" id="GO:0061133">
    <property type="term" value="F:endopeptidase activator activity"/>
    <property type="evidence" value="ECO:0007669"/>
    <property type="project" value="TreeGrafter"/>
</dbReference>
<dbReference type="Pfam" id="PF16550">
    <property type="entry name" value="RPN13_C"/>
    <property type="match status" value="1"/>
</dbReference>
<dbReference type="InterPro" id="IPR038108">
    <property type="entry name" value="RPN13_DEUBAD_sf"/>
</dbReference>